<proteinExistence type="inferred from homology"/>
<feature type="domain" description="SRCR" evidence="22">
    <location>
        <begin position="243"/>
        <end position="343"/>
    </location>
</feature>
<feature type="domain" description="SRCR" evidence="22">
    <location>
        <begin position="135"/>
        <end position="235"/>
    </location>
</feature>
<evidence type="ECO:0000256" key="2">
    <source>
        <dbReference type="ARBA" id="ARBA00004141"/>
    </source>
</evidence>
<evidence type="ECO:0000256" key="6">
    <source>
        <dbReference type="ARBA" id="ARBA00022525"/>
    </source>
</evidence>
<evidence type="ECO:0000313" key="23">
    <source>
        <dbReference type="EMBL" id="KAK4806469.1"/>
    </source>
</evidence>
<evidence type="ECO:0000256" key="19">
    <source>
        <dbReference type="SAM" id="Phobius"/>
    </source>
</evidence>
<feature type="transmembrane region" description="Helical" evidence="19">
    <location>
        <begin position="1225"/>
        <end position="1246"/>
    </location>
</feature>
<keyword evidence="8 17" id="KW-0812">Transmembrane</keyword>
<dbReference type="SUPFAM" id="SSF81321">
    <property type="entry name" value="Family A G protein-coupled receptor-like"/>
    <property type="match status" value="1"/>
</dbReference>
<feature type="transmembrane region" description="Helical" evidence="19">
    <location>
        <begin position="1469"/>
        <end position="1489"/>
    </location>
</feature>
<feature type="disulfide bond" evidence="16">
    <location>
        <begin position="371"/>
        <end position="435"/>
    </location>
</feature>
<evidence type="ECO:0000256" key="8">
    <source>
        <dbReference type="ARBA" id="ARBA00022692"/>
    </source>
</evidence>
<dbReference type="Pfam" id="PF00530">
    <property type="entry name" value="SRCR"/>
    <property type="match status" value="9"/>
</dbReference>
<evidence type="ECO:0000256" key="1">
    <source>
        <dbReference type="ARBA" id="ARBA00002936"/>
    </source>
</evidence>
<keyword evidence="7" id="KW-0716">Sensory transduction</keyword>
<feature type="domain" description="G-protein coupled receptors family 1 profile" evidence="21">
    <location>
        <begin position="1240"/>
        <end position="1489"/>
    </location>
</feature>
<evidence type="ECO:0000256" key="7">
    <source>
        <dbReference type="ARBA" id="ARBA00022606"/>
    </source>
</evidence>
<keyword evidence="13 16" id="KW-1015">Disulfide bond</keyword>
<evidence type="ECO:0000256" key="20">
    <source>
        <dbReference type="SAM" id="SignalP"/>
    </source>
</evidence>
<feature type="disulfide bond" evidence="16">
    <location>
        <begin position="312"/>
        <end position="322"/>
    </location>
</feature>
<evidence type="ECO:0000256" key="12">
    <source>
        <dbReference type="ARBA" id="ARBA00023136"/>
    </source>
</evidence>
<comment type="caution">
    <text evidence="23">The sequence shown here is derived from an EMBL/GenBank/DDBJ whole genome shotgun (WGS) entry which is preliminary data.</text>
</comment>
<evidence type="ECO:0000256" key="4">
    <source>
        <dbReference type="ARBA" id="ARBA00004613"/>
    </source>
</evidence>
<evidence type="ECO:0000256" key="9">
    <source>
        <dbReference type="ARBA" id="ARBA00022729"/>
    </source>
</evidence>
<dbReference type="SMART" id="SM00202">
    <property type="entry name" value="SR"/>
    <property type="match status" value="9"/>
</dbReference>
<comment type="function">
    <text evidence="1">Odorant receptor.</text>
</comment>
<keyword evidence="6" id="KW-0964">Secreted</keyword>
<organism evidence="23 24">
    <name type="scientific">Mycteria americana</name>
    <name type="common">Wood stork</name>
    <dbReference type="NCBI Taxonomy" id="33587"/>
    <lineage>
        <taxon>Eukaryota</taxon>
        <taxon>Metazoa</taxon>
        <taxon>Chordata</taxon>
        <taxon>Craniata</taxon>
        <taxon>Vertebrata</taxon>
        <taxon>Euteleostomi</taxon>
        <taxon>Archelosauria</taxon>
        <taxon>Archosauria</taxon>
        <taxon>Dinosauria</taxon>
        <taxon>Saurischia</taxon>
        <taxon>Theropoda</taxon>
        <taxon>Coelurosauria</taxon>
        <taxon>Aves</taxon>
        <taxon>Neognathae</taxon>
        <taxon>Neoaves</taxon>
        <taxon>Aequornithes</taxon>
        <taxon>Ciconiiformes</taxon>
        <taxon>Ciconiidae</taxon>
        <taxon>Mycteria</taxon>
    </lineage>
</organism>
<feature type="domain" description="SRCR" evidence="22">
    <location>
        <begin position="346"/>
        <end position="446"/>
    </location>
</feature>
<feature type="disulfide bond" evidence="16">
    <location>
        <begin position="960"/>
        <end position="970"/>
    </location>
</feature>
<name>A0AAN7MID4_MYCAM</name>
<feature type="domain" description="SRCR" evidence="22">
    <location>
        <begin position="891"/>
        <end position="991"/>
    </location>
</feature>
<feature type="domain" description="SRCR" evidence="22">
    <location>
        <begin position="451"/>
        <end position="551"/>
    </location>
</feature>
<comment type="similarity">
    <text evidence="17">Belongs to the G-protein coupled receptor 1 family.</text>
</comment>
<evidence type="ECO:0000256" key="3">
    <source>
        <dbReference type="ARBA" id="ARBA00004251"/>
    </source>
</evidence>
<keyword evidence="17" id="KW-0675">Receptor</keyword>
<dbReference type="SUPFAM" id="SSF56487">
    <property type="entry name" value="SRCR-like"/>
    <property type="match status" value="9"/>
</dbReference>
<feature type="disulfide bond" evidence="16">
    <location>
        <begin position="384"/>
        <end position="445"/>
    </location>
</feature>
<feature type="transmembrane region" description="Helical" evidence="19">
    <location>
        <begin position="1004"/>
        <end position="1030"/>
    </location>
</feature>
<dbReference type="GO" id="GO:0005886">
    <property type="term" value="C:plasma membrane"/>
    <property type="evidence" value="ECO:0007669"/>
    <property type="project" value="UniProtKB-SubCell"/>
</dbReference>
<dbReference type="InterPro" id="IPR001190">
    <property type="entry name" value="SRCR"/>
</dbReference>
<evidence type="ECO:0000313" key="24">
    <source>
        <dbReference type="Proteomes" id="UP001333110"/>
    </source>
</evidence>
<dbReference type="Proteomes" id="UP001333110">
    <property type="component" value="Unassembled WGS sequence"/>
</dbReference>
<keyword evidence="14" id="KW-0325">Glycoprotein</keyword>
<feature type="disulfide bond" evidence="16">
    <location>
        <begin position="160"/>
        <end position="224"/>
    </location>
</feature>
<dbReference type="FunFam" id="1.20.1070.10:FF:000037">
    <property type="entry name" value="Olfactory receptor"/>
    <property type="match status" value="1"/>
</dbReference>
<dbReference type="PANTHER" id="PTHR19331">
    <property type="entry name" value="SCAVENGER RECEPTOR DOMAIN-CONTAINING"/>
    <property type="match status" value="1"/>
</dbReference>
<dbReference type="GO" id="GO:0005576">
    <property type="term" value="C:extracellular region"/>
    <property type="evidence" value="ECO:0007669"/>
    <property type="project" value="UniProtKB-SubCell"/>
</dbReference>
<dbReference type="PROSITE" id="PS50262">
    <property type="entry name" value="G_PROTEIN_RECEP_F1_2"/>
    <property type="match status" value="1"/>
</dbReference>
<dbReference type="PANTHER" id="PTHR19331:SF465">
    <property type="entry name" value="EGG PEPTIDE SPERACT RECEPTOR"/>
    <property type="match status" value="1"/>
</dbReference>
<comment type="subcellular location">
    <subcellularLocation>
        <location evidence="3">Cell membrane</location>
        <topology evidence="3">Single-pass type I membrane protein</topology>
    </subcellularLocation>
    <subcellularLocation>
        <location evidence="2">Membrane</location>
        <topology evidence="2">Multi-pass membrane protein</topology>
    </subcellularLocation>
    <subcellularLocation>
        <location evidence="4">Secreted</location>
    </subcellularLocation>
</comment>
<dbReference type="InterPro" id="IPR000276">
    <property type="entry name" value="GPCR_Rhodpsn"/>
</dbReference>
<feature type="disulfide bond" evidence="16">
    <location>
        <begin position="916"/>
        <end position="980"/>
    </location>
</feature>
<dbReference type="PROSITE" id="PS00237">
    <property type="entry name" value="G_PROTEIN_RECEP_F1_1"/>
    <property type="match status" value="1"/>
</dbReference>
<dbReference type="FunFam" id="3.10.250.10:FF:000004">
    <property type="entry name" value="Scavenger receptor cysteine-rich type 1 protein M130"/>
    <property type="match status" value="1"/>
</dbReference>
<feature type="disulfide bond" evidence="16">
    <location>
        <begin position="929"/>
        <end position="990"/>
    </location>
</feature>
<dbReference type="InterPro" id="IPR000725">
    <property type="entry name" value="Olfact_rcpt"/>
</dbReference>
<keyword evidence="12 19" id="KW-0472">Membrane</keyword>
<feature type="disulfide bond" evidence="16">
    <location>
        <begin position="734"/>
        <end position="744"/>
    </location>
</feature>
<dbReference type="PROSITE" id="PS00420">
    <property type="entry name" value="SRCR_1"/>
    <property type="match status" value="2"/>
</dbReference>
<feature type="signal peptide" evidence="20">
    <location>
        <begin position="1"/>
        <end position="37"/>
    </location>
</feature>
<dbReference type="EMBL" id="JAUNZN010000039">
    <property type="protein sequence ID" value="KAK4806469.1"/>
    <property type="molecule type" value="Genomic_DNA"/>
</dbReference>
<feature type="disulfide bond" evidence="16">
    <location>
        <begin position="703"/>
        <end position="764"/>
    </location>
</feature>
<dbReference type="PRINTS" id="PR00237">
    <property type="entry name" value="GPCRRHODOPSN"/>
</dbReference>
<feature type="domain" description="SRCR" evidence="22">
    <location>
        <begin position="665"/>
        <end position="765"/>
    </location>
</feature>
<feature type="domain" description="SRCR" evidence="22">
    <location>
        <begin position="559"/>
        <end position="660"/>
    </location>
</feature>
<accession>A0AAN7MID4</accession>
<feature type="disulfide bond" evidence="16">
    <location>
        <begin position="690"/>
        <end position="754"/>
    </location>
</feature>
<feature type="region of interest" description="Disordered" evidence="18">
    <location>
        <begin position="1076"/>
        <end position="1095"/>
    </location>
</feature>
<dbReference type="PRINTS" id="PR00245">
    <property type="entry name" value="OLFACTORYR"/>
</dbReference>
<dbReference type="FunFam" id="3.10.250.10:FF:000012">
    <property type="entry name" value="CD163 molecule like 1"/>
    <property type="match status" value="1"/>
</dbReference>
<keyword evidence="24" id="KW-1185">Reference proteome</keyword>
<feature type="chain" id="PRO_5043011121" evidence="20">
    <location>
        <begin position="38"/>
        <end position="1522"/>
    </location>
</feature>
<keyword evidence="9 20" id="KW-0732">Signal</keyword>
<feature type="disulfide bond" evidence="16">
    <location>
        <begin position="268"/>
        <end position="332"/>
    </location>
</feature>
<dbReference type="Gene3D" id="1.20.1070.10">
    <property type="entry name" value="Rhodopsin 7-helix transmembrane proteins"/>
    <property type="match status" value="1"/>
</dbReference>
<dbReference type="PROSITE" id="PS50287">
    <property type="entry name" value="SRCR_2"/>
    <property type="match status" value="9"/>
</dbReference>
<dbReference type="GO" id="GO:0004984">
    <property type="term" value="F:olfactory receptor activity"/>
    <property type="evidence" value="ECO:0007669"/>
    <property type="project" value="InterPro"/>
</dbReference>
<sequence length="1522" mass="163776">MALAGGSPRPAVLRLGALLTGAMLVFEGAAEVRLVNGDNDCAGRVEVKHEGQWGTVCGDYWSMNDAAVVCKQLDCGSAVGAPQYRGFGPGSGPIWLDDVGCNGTELALSDCTHRGWGEHNCIHAGDAGVMCSGFVRLVEGKSRCSGRVEIHDGDQWKTVCDSHFGPKAADVVCRELQCGVALPVAGAAHFGEGVGPMWDGELQCVGNESLLNSCPRGSHRDQPCTHMKSAAVTCTLFEGAVDMRLVNGDNHCAGRVEVKQQGQWGTVCGHHWDMQDAAVVCKQLDCGSAVGAPRYGVFGRGSGPIWLDNVGCNGTESALSDCPHAGWGEHNCIHAFDAGVICSGFVRLVEGKSHCSGRVEIHDGDQWKTVCDSHFGPKAADVVCRELQCGVALPVAGAAHFGERVGPIWDGELQCVGNESLLNSCPRGSHKDQPCTHMSSTAVTCTQYTGFRLVNSSTACAGRVEVQVLGTWGTLCASRWDLSDAHVLCRQLNCGFAESLPGGGHFGRGLGPVWRDSFHCDGTEVNLGQCPVITLGASPCSHGNNAAVICSGSAGFASLRLVGGGSRCDGRVEILQRGTWGRVLDDQWDVQKANVVCRQLQCGQAEAAYNPPKPERGTGPVGLRGVRCTGNETKLTLCNTSLPESALAEGVAEDVGVICWGSRRVRLVNGSGRCAGRVEIYYQGSWGTICDDDWDLADAAVVCHQLGCGGAVEAASSARFGEGSGQIWLDGVTCSGDEAALWDCPARPWGQHDCGHKEDAGVICSEFLALRLQNSDGCSGRLQVFYNGTWGSICSNSMTLSTVSLACKELGCGDRGSLERRLPYGKVSGPAWLDNVQCGEKTSSFWQCPSTAWDPQSCEDLRDEIHITCDGLCLLSQCHGRSLPSPDREKIRAVGGEDGCSGRVEVWHRGSWGTVCDDSWDMRDAEVACRQLGCGPAVSALNEAAFGMGQGPIWLEQVECRGTEPSLQDCWARPGDGGACRHKEDAAVRCSGPMRGRFTSSRRLSVPVIICIILGALLCLLLALLAGQVLRARSGRRGSRRAQELFPEAVYEEIGYSPVWEKQARFGRSGSYAEESLSQLQPYPGDTEEEDDLRSAPDILVVPGGDPADGYDDAKEVPDLGEGAAPEQGAWEMPREPGAGPRDALGENLVVKVCHVDAHIPKSRATEEHQNNQQVDQAAQIEVAQVDLDWQHKGAHAHKQQMSNASSITEFLLLAFADTRELQLLHFWLFLGIYLAALLGNGLIITTVACDHHFHTPMYFFLLNLSLLDLGSISTTVPKAMANSLWDTRAISYRGCVAQVFLFVFFISAEYFLLTVMAYDRYIAICKPLHYRTLLGSRACVHMAAAAWGSGFLYVLMHTANIFLIPLCKGNAVEQFFCEFPQILKLCCSDVYLREFRLLVFSAFVFLGCFVFIVLSYVQIFRAVLRIPSEQGRHKAFSTCLPHLAVVSLFLITALFACLKPPSISSPSLNLVVAGLYSMVPPAVNPLIYSLRNQELKVAVWKLMTECFPKTVVCPSSSTDGS</sequence>
<dbReference type="GO" id="GO:0004930">
    <property type="term" value="F:G protein-coupled receptor activity"/>
    <property type="evidence" value="ECO:0007669"/>
    <property type="project" value="UniProtKB-KW"/>
</dbReference>
<feature type="disulfide bond" evidence="16">
    <location>
        <begin position="628"/>
        <end position="638"/>
    </location>
</feature>
<dbReference type="GO" id="GO:0005737">
    <property type="term" value="C:cytoplasm"/>
    <property type="evidence" value="ECO:0007669"/>
    <property type="project" value="UniProtKB-ARBA"/>
</dbReference>
<evidence type="ECO:0000259" key="22">
    <source>
        <dbReference type="PROSITE" id="PS50287"/>
    </source>
</evidence>
<feature type="disulfide bond" evidence="16">
    <location>
        <begin position="415"/>
        <end position="425"/>
    </location>
</feature>
<evidence type="ECO:0000256" key="11">
    <source>
        <dbReference type="ARBA" id="ARBA00022989"/>
    </source>
</evidence>
<evidence type="ECO:0000256" key="17">
    <source>
        <dbReference type="RuleBase" id="RU000688"/>
    </source>
</evidence>
<keyword evidence="15 17" id="KW-0807">Transducer</keyword>
<evidence type="ECO:0000256" key="10">
    <source>
        <dbReference type="ARBA" id="ARBA00022737"/>
    </source>
</evidence>
<evidence type="ECO:0000256" key="5">
    <source>
        <dbReference type="ARBA" id="ARBA00022475"/>
    </source>
</evidence>
<feature type="disulfide bond" evidence="16">
    <location>
        <begin position="794"/>
        <end position="858"/>
    </location>
</feature>
<dbReference type="FunFam" id="3.10.250.10:FF:000006">
    <property type="entry name" value="neurotrypsin isoform X2"/>
    <property type="match status" value="1"/>
</dbReference>
<feature type="disulfide bond" evidence="16">
    <location>
        <begin position="173"/>
        <end position="234"/>
    </location>
</feature>
<evidence type="ECO:0000259" key="21">
    <source>
        <dbReference type="PROSITE" id="PS50262"/>
    </source>
</evidence>
<feature type="transmembrane region" description="Helical" evidence="19">
    <location>
        <begin position="1339"/>
        <end position="1357"/>
    </location>
</feature>
<feature type="region of interest" description="Disordered" evidence="18">
    <location>
        <begin position="1104"/>
        <end position="1134"/>
    </location>
</feature>
<keyword evidence="5" id="KW-1003">Cell membrane</keyword>
<dbReference type="PRINTS" id="PR00258">
    <property type="entry name" value="SPERACTRCPTR"/>
</dbReference>
<keyword evidence="10" id="KW-0677">Repeat</keyword>
<gene>
    <name evidence="23" type="ORF">QYF61_013962</name>
</gene>
<feature type="domain" description="SRCR" evidence="22">
    <location>
        <begin position="32"/>
        <end position="132"/>
    </location>
</feature>
<evidence type="ECO:0000256" key="18">
    <source>
        <dbReference type="SAM" id="MobiDB-lite"/>
    </source>
</evidence>
<feature type="transmembrane region" description="Helical" evidence="19">
    <location>
        <begin position="1399"/>
        <end position="1424"/>
    </location>
</feature>
<feature type="disulfide bond" evidence="16">
    <location>
        <begin position="838"/>
        <end position="848"/>
    </location>
</feature>
<dbReference type="InterPro" id="IPR017452">
    <property type="entry name" value="GPCR_Rhodpsn_7TM"/>
</dbReference>
<feature type="disulfide bond" evidence="16">
    <location>
        <begin position="57"/>
        <end position="121"/>
    </location>
</feature>
<protein>
    <submittedName>
        <fullName evidence="23">Uncharacterized protein</fullName>
    </submittedName>
</protein>
<evidence type="ECO:0000256" key="14">
    <source>
        <dbReference type="ARBA" id="ARBA00023180"/>
    </source>
</evidence>
<keyword evidence="17" id="KW-0297">G-protein coupled receptor</keyword>
<dbReference type="Pfam" id="PF13853">
    <property type="entry name" value="7tm_4"/>
    <property type="match status" value="1"/>
</dbReference>
<dbReference type="FunFam" id="3.10.250.10:FF:000009">
    <property type="entry name" value="WC1"/>
    <property type="match status" value="1"/>
</dbReference>
<feature type="disulfide bond" evidence="16">
    <location>
        <begin position="70"/>
        <end position="131"/>
    </location>
</feature>
<feature type="transmembrane region" description="Helical" evidence="19">
    <location>
        <begin position="1436"/>
        <end position="1457"/>
    </location>
</feature>
<evidence type="ECO:0000256" key="15">
    <source>
        <dbReference type="ARBA" id="ARBA00023224"/>
    </source>
</evidence>
<feature type="disulfide bond" evidence="16">
    <location>
        <begin position="204"/>
        <end position="214"/>
    </location>
</feature>
<dbReference type="CDD" id="cd15227">
    <property type="entry name" value="7tmA_OR14-like"/>
    <property type="match status" value="1"/>
</dbReference>
<feature type="disulfide bond" evidence="16">
    <location>
        <begin position="281"/>
        <end position="342"/>
    </location>
</feature>
<dbReference type="Gene3D" id="3.10.250.10">
    <property type="entry name" value="SRCR-like domain"/>
    <property type="match status" value="9"/>
</dbReference>
<comment type="caution">
    <text evidence="16">Lacks conserved residue(s) required for the propagation of feature annotation.</text>
</comment>
<reference evidence="23 24" key="1">
    <citation type="journal article" date="2023" name="J. Hered.">
        <title>Chromosome-level genome of the wood stork (Mycteria americana) provides insight into avian chromosome evolution.</title>
        <authorList>
            <person name="Flamio R. Jr."/>
            <person name="Ramstad K.M."/>
        </authorList>
    </citation>
    <scope>NUCLEOTIDE SEQUENCE [LARGE SCALE GENOMIC DNA]</scope>
    <source>
        <strain evidence="23">JAX WOST 10</strain>
    </source>
</reference>
<evidence type="ECO:0000256" key="13">
    <source>
        <dbReference type="ARBA" id="ARBA00023157"/>
    </source>
</evidence>
<feature type="disulfide bond" evidence="16">
    <location>
        <begin position="476"/>
        <end position="540"/>
    </location>
</feature>
<feature type="domain" description="SRCR" evidence="22">
    <location>
        <begin position="770"/>
        <end position="870"/>
    </location>
</feature>
<keyword evidence="11 19" id="KW-1133">Transmembrane helix</keyword>
<feature type="transmembrane region" description="Helical" evidence="19">
    <location>
        <begin position="1297"/>
        <end position="1319"/>
    </location>
</feature>
<feature type="disulfide bond" evidence="16">
    <location>
        <begin position="520"/>
        <end position="530"/>
    </location>
</feature>
<evidence type="ECO:0000256" key="16">
    <source>
        <dbReference type="PROSITE-ProRule" id="PRU00196"/>
    </source>
</evidence>
<dbReference type="InterPro" id="IPR036772">
    <property type="entry name" value="SRCR-like_dom_sf"/>
</dbReference>
<feature type="disulfide bond" evidence="16">
    <location>
        <begin position="101"/>
        <end position="111"/>
    </location>
</feature>
<dbReference type="FunFam" id="3.10.250.10:FF:000002">
    <property type="entry name" value="Scavenger receptor cysteine-rich type 1 protein M130"/>
    <property type="match status" value="5"/>
</dbReference>
<feature type="disulfide bond" evidence="16">
    <location>
        <begin position="489"/>
        <end position="550"/>
    </location>
</feature>